<name>A0ABU1FDC4_9RHOB</name>
<evidence type="ECO:0000313" key="2">
    <source>
        <dbReference type="Proteomes" id="UP001247754"/>
    </source>
</evidence>
<proteinExistence type="predicted"/>
<reference evidence="1 2" key="1">
    <citation type="submission" date="2023-09" db="EMBL/GenBank/DDBJ databases">
        <title>Xinfangfangia sedmenti sp. nov., isolated the sedment.</title>
        <authorList>
            <person name="Xu L."/>
        </authorList>
    </citation>
    <scope>NUCLEOTIDE SEQUENCE [LARGE SCALE GENOMIC DNA]</scope>
    <source>
        <strain evidence="1 2">LG-4</strain>
    </source>
</reference>
<dbReference type="EMBL" id="JAVKPH010000037">
    <property type="protein sequence ID" value="MDR5654876.1"/>
    <property type="molecule type" value="Genomic_DNA"/>
</dbReference>
<sequence>MGRNRKAAEQFATFEEDFKTSYQAASVKVARTFGKRIQKQRLAQIGPLMSKRRKDGVTFRVTRRGALVLLDLAPIAAQQEYGRVITPQNVDFLRVPIGGGDNRKRRDDDDTFSVKTKNGIVVMRDLGGGKVEPIATLRKRIVIKRNDVNGRFATIVEANLRSYKDQLADEIIKGLYSK</sequence>
<comment type="caution">
    <text evidence="1">The sequence shown here is derived from an EMBL/GenBank/DDBJ whole genome shotgun (WGS) entry which is preliminary data.</text>
</comment>
<organism evidence="1 2">
    <name type="scientific">Ruixingdingia sedimenti</name>
    <dbReference type="NCBI Taxonomy" id="3073604"/>
    <lineage>
        <taxon>Bacteria</taxon>
        <taxon>Pseudomonadati</taxon>
        <taxon>Pseudomonadota</taxon>
        <taxon>Alphaproteobacteria</taxon>
        <taxon>Rhodobacterales</taxon>
        <taxon>Paracoccaceae</taxon>
        <taxon>Ruixingdingia</taxon>
    </lineage>
</organism>
<gene>
    <name evidence="1" type="ORF">RGD00_19880</name>
</gene>
<dbReference type="RefSeq" id="WP_310459019.1">
    <property type="nucleotide sequence ID" value="NZ_JAVKPH010000037.1"/>
</dbReference>
<keyword evidence="2" id="KW-1185">Reference proteome</keyword>
<accession>A0ABU1FDC4</accession>
<evidence type="ECO:0000313" key="1">
    <source>
        <dbReference type="EMBL" id="MDR5654876.1"/>
    </source>
</evidence>
<dbReference type="Proteomes" id="UP001247754">
    <property type="component" value="Unassembled WGS sequence"/>
</dbReference>
<protein>
    <submittedName>
        <fullName evidence="1">Uncharacterized protein</fullName>
    </submittedName>
</protein>